<sequence length="83" mass="9671">LGINMRLKKVFSFINSVVDYSGKDKEIFFLSKHYRFYTESTFITPFDREDINALGEELDNVVERCALADTICGKRIENDEEKP</sequence>
<protein>
    <submittedName>
        <fullName evidence="1">Uncharacterized protein</fullName>
    </submittedName>
</protein>
<accession>A0A5J4P437</accession>
<reference evidence="1" key="1">
    <citation type="submission" date="2019-03" db="EMBL/GenBank/DDBJ databases">
        <title>Single cell metagenomics reveals metabolic interactions within the superorganism composed of flagellate Streblomastix strix and complex community of Bacteroidetes bacteria on its surface.</title>
        <authorList>
            <person name="Treitli S.C."/>
            <person name="Kolisko M."/>
            <person name="Husnik F."/>
            <person name="Keeling P."/>
            <person name="Hampl V."/>
        </authorList>
    </citation>
    <scope>NUCLEOTIDE SEQUENCE</scope>
    <source>
        <strain evidence="1">STM</strain>
    </source>
</reference>
<feature type="non-terminal residue" evidence="1">
    <location>
        <position position="1"/>
    </location>
</feature>
<dbReference type="AlphaFoldDB" id="A0A5J4P437"/>
<evidence type="ECO:0000313" key="1">
    <source>
        <dbReference type="EMBL" id="KAA6303972.1"/>
    </source>
</evidence>
<proteinExistence type="predicted"/>
<gene>
    <name evidence="1" type="ORF">EZS27_044384</name>
</gene>
<comment type="caution">
    <text evidence="1">The sequence shown here is derived from an EMBL/GenBank/DDBJ whole genome shotgun (WGS) entry which is preliminary data.</text>
</comment>
<name>A0A5J4P437_9ZZZZ</name>
<organism evidence="1">
    <name type="scientific">termite gut metagenome</name>
    <dbReference type="NCBI Taxonomy" id="433724"/>
    <lineage>
        <taxon>unclassified sequences</taxon>
        <taxon>metagenomes</taxon>
        <taxon>organismal metagenomes</taxon>
    </lineage>
</organism>
<dbReference type="EMBL" id="SNRY01011899">
    <property type="protein sequence ID" value="KAA6303972.1"/>
    <property type="molecule type" value="Genomic_DNA"/>
</dbReference>